<dbReference type="Gene3D" id="3.30.420.40">
    <property type="match status" value="1"/>
</dbReference>
<evidence type="ECO:0000256" key="3">
    <source>
        <dbReference type="ARBA" id="ARBA00022741"/>
    </source>
</evidence>
<dbReference type="FunFam" id="3.30.420.40:FF:000148">
    <property type="entry name" value="Actin, alpha skeletal muscle"/>
    <property type="match status" value="1"/>
</dbReference>
<dbReference type="Pfam" id="PF00022">
    <property type="entry name" value="Actin"/>
    <property type="match status" value="1"/>
</dbReference>
<reference evidence="6" key="2">
    <citation type="submission" date="2025-09" db="UniProtKB">
        <authorList>
            <consortium name="Ensembl"/>
        </authorList>
    </citation>
    <scope>IDENTIFICATION</scope>
</reference>
<sequence length="164" mass="18346">MEEEIAALVIYNGSSMCKAGFAGDDHQDVMVGMGQKDSYVGSEAHSRHSILTLRYPIEHDDMEKIWHHTFYNKLCVALEQHPVLLAEAPLNPKANREKMTQIMFETFTPWPCMWLSRPCCPSTSLGAPLALSWTLEMGSPTGCPSSRAMPFPTLSCIWTWLPGT</sequence>
<evidence type="ECO:0000256" key="2">
    <source>
        <dbReference type="ARBA" id="ARBA00022490"/>
    </source>
</evidence>
<dbReference type="OMA" id="IHAKHIS"/>
<keyword evidence="4" id="KW-0067">ATP-binding</keyword>
<proteinExistence type="predicted"/>
<keyword evidence="3" id="KW-0547">Nucleotide-binding</keyword>
<name>A0A2K5RF57_CEBIM</name>
<dbReference type="InterPro" id="IPR043129">
    <property type="entry name" value="ATPase_NBD"/>
</dbReference>
<dbReference type="PANTHER" id="PTHR11937">
    <property type="entry name" value="ACTIN"/>
    <property type="match status" value="1"/>
</dbReference>
<keyword evidence="7" id="KW-1185">Reference proteome</keyword>
<evidence type="ECO:0000256" key="5">
    <source>
        <dbReference type="ARBA" id="ARBA00023212"/>
    </source>
</evidence>
<evidence type="ECO:0000256" key="1">
    <source>
        <dbReference type="ARBA" id="ARBA00004245"/>
    </source>
</evidence>
<dbReference type="AlphaFoldDB" id="A0A2K5RF57"/>
<comment type="subcellular location">
    <subcellularLocation>
        <location evidence="1">Cytoplasm</location>
        <location evidence="1">Cytoskeleton</location>
    </subcellularLocation>
</comment>
<dbReference type="SUPFAM" id="SSF53067">
    <property type="entry name" value="Actin-like ATPase domain"/>
    <property type="match status" value="1"/>
</dbReference>
<dbReference type="GO" id="GO:0005856">
    <property type="term" value="C:cytoskeleton"/>
    <property type="evidence" value="ECO:0007669"/>
    <property type="project" value="UniProtKB-SubCell"/>
</dbReference>
<accession>A0A2K5RF57</accession>
<dbReference type="Proteomes" id="UP000233040">
    <property type="component" value="Unassembled WGS sequence"/>
</dbReference>
<dbReference type="GeneTree" id="ENSGT00940000165270"/>
<dbReference type="GO" id="GO:0005524">
    <property type="term" value="F:ATP binding"/>
    <property type="evidence" value="ECO:0007669"/>
    <property type="project" value="UniProtKB-KW"/>
</dbReference>
<evidence type="ECO:0000313" key="6">
    <source>
        <dbReference type="Ensembl" id="ENSCCAP00000026738.1"/>
    </source>
</evidence>
<evidence type="ECO:0000256" key="4">
    <source>
        <dbReference type="ARBA" id="ARBA00022840"/>
    </source>
</evidence>
<dbReference type="InterPro" id="IPR004000">
    <property type="entry name" value="Actin"/>
</dbReference>
<keyword evidence="5" id="KW-0206">Cytoskeleton</keyword>
<organism evidence="6 7">
    <name type="scientific">Cebus imitator</name>
    <name type="common">Panamanian white-faced capuchin</name>
    <name type="synonym">Cebus capucinus imitator</name>
    <dbReference type="NCBI Taxonomy" id="2715852"/>
    <lineage>
        <taxon>Eukaryota</taxon>
        <taxon>Metazoa</taxon>
        <taxon>Chordata</taxon>
        <taxon>Craniata</taxon>
        <taxon>Vertebrata</taxon>
        <taxon>Euteleostomi</taxon>
        <taxon>Mammalia</taxon>
        <taxon>Eutheria</taxon>
        <taxon>Euarchontoglires</taxon>
        <taxon>Primates</taxon>
        <taxon>Haplorrhini</taxon>
        <taxon>Platyrrhini</taxon>
        <taxon>Cebidae</taxon>
        <taxon>Cebinae</taxon>
        <taxon>Cebus</taxon>
    </lineage>
</organism>
<evidence type="ECO:0000313" key="7">
    <source>
        <dbReference type="Proteomes" id="UP000233040"/>
    </source>
</evidence>
<reference evidence="6" key="1">
    <citation type="submission" date="2025-08" db="UniProtKB">
        <authorList>
            <consortium name="Ensembl"/>
        </authorList>
    </citation>
    <scope>IDENTIFICATION</scope>
</reference>
<dbReference type="STRING" id="9516.ENSCCAP00000026738"/>
<dbReference type="Ensembl" id="ENSCCAT00000044269.1">
    <property type="protein sequence ID" value="ENSCCAP00000026738.1"/>
    <property type="gene ID" value="ENSCCAG00000031159.1"/>
</dbReference>
<keyword evidence="2" id="KW-0963">Cytoplasm</keyword>
<protein>
    <submittedName>
        <fullName evidence="6">Uncharacterized protein</fullName>
    </submittedName>
</protein>
<dbReference type="PRINTS" id="PR00190">
    <property type="entry name" value="ACTIN"/>
</dbReference>